<dbReference type="EMBL" id="LAZR01021078">
    <property type="protein sequence ID" value="KKL86562.1"/>
    <property type="molecule type" value="Genomic_DNA"/>
</dbReference>
<evidence type="ECO:0000313" key="2">
    <source>
        <dbReference type="EMBL" id="KKL86562.1"/>
    </source>
</evidence>
<proteinExistence type="predicted"/>
<name>A0A0F9IGR5_9ZZZZ</name>
<comment type="caution">
    <text evidence="2">The sequence shown here is derived from an EMBL/GenBank/DDBJ whole genome shotgun (WGS) entry which is preliminary data.</text>
</comment>
<sequence>MSDSMVEYRRLVRLLKARRCELGFTQSDVCYCMGLTDNLVNRWENFRRFPKGPLLIKWAWELGLHLTVSLPCLDYTPTTDEVLGYTFKKIAQEAQKRLEERHPGAQKAPTRAEDAP</sequence>
<feature type="region of interest" description="Disordered" evidence="1">
    <location>
        <begin position="95"/>
        <end position="116"/>
    </location>
</feature>
<dbReference type="Gene3D" id="1.10.260.40">
    <property type="entry name" value="lambda repressor-like DNA-binding domains"/>
    <property type="match status" value="1"/>
</dbReference>
<dbReference type="InterPro" id="IPR001387">
    <property type="entry name" value="Cro/C1-type_HTH"/>
</dbReference>
<dbReference type="InterPro" id="IPR010982">
    <property type="entry name" value="Lambda_DNA-bd_dom_sf"/>
</dbReference>
<evidence type="ECO:0000256" key="1">
    <source>
        <dbReference type="SAM" id="MobiDB-lite"/>
    </source>
</evidence>
<organism evidence="2">
    <name type="scientific">marine sediment metagenome</name>
    <dbReference type="NCBI Taxonomy" id="412755"/>
    <lineage>
        <taxon>unclassified sequences</taxon>
        <taxon>metagenomes</taxon>
        <taxon>ecological metagenomes</taxon>
    </lineage>
</organism>
<dbReference type="GO" id="GO:0003677">
    <property type="term" value="F:DNA binding"/>
    <property type="evidence" value="ECO:0007669"/>
    <property type="project" value="InterPro"/>
</dbReference>
<accession>A0A0F9IGR5</accession>
<evidence type="ECO:0008006" key="3">
    <source>
        <dbReference type="Google" id="ProtNLM"/>
    </source>
</evidence>
<gene>
    <name evidence="2" type="ORF">LCGC14_1943460</name>
</gene>
<dbReference type="AlphaFoldDB" id="A0A0F9IGR5"/>
<protein>
    <recommendedName>
        <fullName evidence="3">HTH cro/C1-type domain-containing protein</fullName>
    </recommendedName>
</protein>
<dbReference type="SUPFAM" id="SSF47413">
    <property type="entry name" value="lambda repressor-like DNA-binding domains"/>
    <property type="match status" value="1"/>
</dbReference>
<reference evidence="2" key="1">
    <citation type="journal article" date="2015" name="Nature">
        <title>Complex archaea that bridge the gap between prokaryotes and eukaryotes.</title>
        <authorList>
            <person name="Spang A."/>
            <person name="Saw J.H."/>
            <person name="Jorgensen S.L."/>
            <person name="Zaremba-Niedzwiedzka K."/>
            <person name="Martijn J."/>
            <person name="Lind A.E."/>
            <person name="van Eijk R."/>
            <person name="Schleper C."/>
            <person name="Guy L."/>
            <person name="Ettema T.J."/>
        </authorList>
    </citation>
    <scope>NUCLEOTIDE SEQUENCE</scope>
</reference>
<dbReference type="CDD" id="cd00093">
    <property type="entry name" value="HTH_XRE"/>
    <property type="match status" value="1"/>
</dbReference>